<evidence type="ECO:0000313" key="2">
    <source>
        <dbReference type="EMBL" id="GAA3020327.1"/>
    </source>
</evidence>
<keyword evidence="3" id="KW-1185">Reference proteome</keyword>
<dbReference type="GO" id="GO:0008168">
    <property type="term" value="F:methyltransferase activity"/>
    <property type="evidence" value="ECO:0007669"/>
    <property type="project" value="UniProtKB-KW"/>
</dbReference>
<comment type="caution">
    <text evidence="2">The sequence shown here is derived from an EMBL/GenBank/DDBJ whole genome shotgun (WGS) entry which is preliminary data.</text>
</comment>
<gene>
    <name evidence="2" type="ORF">GCM10017559_50890</name>
</gene>
<evidence type="ECO:0000313" key="3">
    <source>
        <dbReference type="Proteomes" id="UP001499930"/>
    </source>
</evidence>
<name>A0ABN3YE90_9ACTN</name>
<dbReference type="InterPro" id="IPR029063">
    <property type="entry name" value="SAM-dependent_MTases_sf"/>
</dbReference>
<dbReference type="RefSeq" id="WP_344899560.1">
    <property type="nucleotide sequence ID" value="NZ_BAAAWD010000014.1"/>
</dbReference>
<dbReference type="InterPro" id="IPR013216">
    <property type="entry name" value="Methyltransf_11"/>
</dbReference>
<dbReference type="Proteomes" id="UP001499930">
    <property type="component" value="Unassembled WGS sequence"/>
</dbReference>
<feature type="domain" description="Methyltransferase type 11" evidence="1">
    <location>
        <begin position="52"/>
        <end position="149"/>
    </location>
</feature>
<organism evidence="2 3">
    <name type="scientific">Streptosporangium longisporum</name>
    <dbReference type="NCBI Taxonomy" id="46187"/>
    <lineage>
        <taxon>Bacteria</taxon>
        <taxon>Bacillati</taxon>
        <taxon>Actinomycetota</taxon>
        <taxon>Actinomycetes</taxon>
        <taxon>Streptosporangiales</taxon>
        <taxon>Streptosporangiaceae</taxon>
        <taxon>Streptosporangium</taxon>
    </lineage>
</organism>
<sequence length="281" mass="29826">MSSIVNTEQAEAWNGYEGNHWADHPDRYDAVNSGFNDHLLTAAAIGDHDHVLDVGCGNGQLTRLAARRARLGHATGIDLSEPMLARARATATGEGVANVTFTRGDAQVHPFAAASFDVAVSRFGIMFFADPVAAFANIGRALRPRGRLALLSLRGMGDNEVGTVFGAMVEHLPPNPAPAGPGAPGPESLADPDRIREVLTGAGFEKVSCTPVDAPQVWGRDAEDASRFLGAWGPVRFLLDQVGEATAARARDALTEALRPYEEPDAVRLRGAAWLITATRT</sequence>
<keyword evidence="2" id="KW-0489">Methyltransferase</keyword>
<dbReference type="EMBL" id="BAAAWD010000014">
    <property type="protein sequence ID" value="GAA3020327.1"/>
    <property type="molecule type" value="Genomic_DNA"/>
</dbReference>
<reference evidence="2 3" key="1">
    <citation type="journal article" date="2019" name="Int. J. Syst. Evol. Microbiol.">
        <title>The Global Catalogue of Microorganisms (GCM) 10K type strain sequencing project: providing services to taxonomists for standard genome sequencing and annotation.</title>
        <authorList>
            <consortium name="The Broad Institute Genomics Platform"/>
            <consortium name="The Broad Institute Genome Sequencing Center for Infectious Disease"/>
            <person name="Wu L."/>
            <person name="Ma J."/>
        </authorList>
    </citation>
    <scope>NUCLEOTIDE SEQUENCE [LARGE SCALE GENOMIC DNA]</scope>
    <source>
        <strain evidence="2 3">JCM 3106</strain>
    </source>
</reference>
<proteinExistence type="predicted"/>
<keyword evidence="2" id="KW-0808">Transferase</keyword>
<dbReference type="GO" id="GO:0032259">
    <property type="term" value="P:methylation"/>
    <property type="evidence" value="ECO:0007669"/>
    <property type="project" value="UniProtKB-KW"/>
</dbReference>
<dbReference type="PANTHER" id="PTHR43591">
    <property type="entry name" value="METHYLTRANSFERASE"/>
    <property type="match status" value="1"/>
</dbReference>
<dbReference type="CDD" id="cd02440">
    <property type="entry name" value="AdoMet_MTases"/>
    <property type="match status" value="1"/>
</dbReference>
<dbReference type="Gene3D" id="3.40.50.150">
    <property type="entry name" value="Vaccinia Virus protein VP39"/>
    <property type="match status" value="1"/>
</dbReference>
<evidence type="ECO:0000259" key="1">
    <source>
        <dbReference type="Pfam" id="PF08241"/>
    </source>
</evidence>
<dbReference type="SUPFAM" id="SSF53335">
    <property type="entry name" value="S-adenosyl-L-methionine-dependent methyltransferases"/>
    <property type="match status" value="1"/>
</dbReference>
<protein>
    <submittedName>
        <fullName evidence="2">Class I SAM-dependent methyltransferase</fullName>
    </submittedName>
</protein>
<accession>A0ABN3YE90</accession>
<dbReference type="Pfam" id="PF08241">
    <property type="entry name" value="Methyltransf_11"/>
    <property type="match status" value="1"/>
</dbReference>